<evidence type="ECO:0000256" key="9">
    <source>
        <dbReference type="SAM" id="MobiDB-lite"/>
    </source>
</evidence>
<dbReference type="InterPro" id="IPR016177">
    <property type="entry name" value="DNA-bd_dom_sf"/>
</dbReference>
<evidence type="ECO:0000259" key="10">
    <source>
        <dbReference type="PROSITE" id="PS51032"/>
    </source>
</evidence>
<dbReference type="FunFam" id="3.30.730.10:FF:000001">
    <property type="entry name" value="Ethylene-responsive transcription factor 2"/>
    <property type="match status" value="1"/>
</dbReference>
<sequence length="271" mass="29774">MESLNDVSTLELIEQHLFTDSASMGGFISRSDICFSGNNIPMKASLQESKPQVKPSTLSQRKPIIKNIAIPPHPATLNVGPPPPQHGGAESSMKDSSSDQQERHYRGVRRRPWGKYAAEIRDPSRKGARTWLGTFDSAIEAAKAYDAAAFKLRGSKAILNFPLEAGNDSTYSSDSTLQPEYQEIAEISSKKRKIEEITESLVRSNEVVKKRETSPSPENDVKPAVATGTEPLTPSCWKGFWEVEDKGIFSIPPLSPLSPHPQVVYSQLVAV</sequence>
<dbReference type="GO" id="GO:0006950">
    <property type="term" value="P:response to stress"/>
    <property type="evidence" value="ECO:0007669"/>
    <property type="project" value="UniProtKB-ARBA"/>
</dbReference>
<feature type="region of interest" description="Disordered" evidence="9">
    <location>
        <begin position="208"/>
        <end position="227"/>
    </location>
</feature>
<evidence type="ECO:0000256" key="5">
    <source>
        <dbReference type="ARBA" id="ARBA00023159"/>
    </source>
</evidence>
<dbReference type="InterPro" id="IPR036955">
    <property type="entry name" value="AP2/ERF_dom_sf"/>
</dbReference>
<evidence type="ECO:0000256" key="7">
    <source>
        <dbReference type="ARBA" id="ARBA00023242"/>
    </source>
</evidence>
<evidence type="ECO:0000256" key="3">
    <source>
        <dbReference type="ARBA" id="ARBA00023015"/>
    </source>
</evidence>
<comment type="similarity">
    <text evidence="8">Belongs to the AP2/ERF transcription factor family. ERF subfamily.</text>
</comment>
<keyword evidence="5" id="KW-0010">Activator</keyword>
<reference evidence="11" key="1">
    <citation type="submission" date="2018-02" db="EMBL/GenBank/DDBJ databases">
        <title>Rhizophora mucronata_Transcriptome.</title>
        <authorList>
            <person name="Meera S.P."/>
            <person name="Sreeshan A."/>
            <person name="Augustine A."/>
        </authorList>
    </citation>
    <scope>NUCLEOTIDE SEQUENCE</scope>
    <source>
        <tissue evidence="11">Leaf</tissue>
    </source>
</reference>
<keyword evidence="4" id="KW-0238">DNA-binding</keyword>
<evidence type="ECO:0000256" key="6">
    <source>
        <dbReference type="ARBA" id="ARBA00023163"/>
    </source>
</evidence>
<evidence type="ECO:0000256" key="2">
    <source>
        <dbReference type="ARBA" id="ARBA00022745"/>
    </source>
</evidence>
<dbReference type="GO" id="GO:0005634">
    <property type="term" value="C:nucleus"/>
    <property type="evidence" value="ECO:0007669"/>
    <property type="project" value="UniProtKB-SubCell"/>
</dbReference>
<dbReference type="Pfam" id="PF00847">
    <property type="entry name" value="AP2"/>
    <property type="match status" value="1"/>
</dbReference>
<feature type="compositionally biased region" description="Basic and acidic residues" evidence="9">
    <location>
        <begin position="92"/>
        <end position="105"/>
    </location>
</feature>
<dbReference type="PRINTS" id="PR00367">
    <property type="entry name" value="ETHRSPELEMNT"/>
</dbReference>
<evidence type="ECO:0000256" key="4">
    <source>
        <dbReference type="ARBA" id="ARBA00023125"/>
    </source>
</evidence>
<dbReference type="GO" id="GO:0000976">
    <property type="term" value="F:transcription cis-regulatory region binding"/>
    <property type="evidence" value="ECO:0007669"/>
    <property type="project" value="UniProtKB-ARBA"/>
</dbReference>
<dbReference type="AlphaFoldDB" id="A0A2P2NY56"/>
<dbReference type="InterPro" id="IPR044808">
    <property type="entry name" value="ERF_plant"/>
</dbReference>
<comment type="subcellular location">
    <subcellularLocation>
        <location evidence="1">Nucleus</location>
    </subcellularLocation>
</comment>
<protein>
    <submittedName>
        <fullName evidence="11">Ethylene-responsive element-binding family protein</fullName>
    </submittedName>
</protein>
<name>A0A2P2NY56_RHIMU</name>
<feature type="domain" description="AP2/ERF" evidence="10">
    <location>
        <begin position="104"/>
        <end position="162"/>
    </location>
</feature>
<organism evidence="11">
    <name type="scientific">Rhizophora mucronata</name>
    <name type="common">Asiatic mangrove</name>
    <dbReference type="NCBI Taxonomy" id="61149"/>
    <lineage>
        <taxon>Eukaryota</taxon>
        <taxon>Viridiplantae</taxon>
        <taxon>Streptophyta</taxon>
        <taxon>Embryophyta</taxon>
        <taxon>Tracheophyta</taxon>
        <taxon>Spermatophyta</taxon>
        <taxon>Magnoliopsida</taxon>
        <taxon>eudicotyledons</taxon>
        <taxon>Gunneridae</taxon>
        <taxon>Pentapetalae</taxon>
        <taxon>rosids</taxon>
        <taxon>fabids</taxon>
        <taxon>Malpighiales</taxon>
        <taxon>Rhizophoraceae</taxon>
        <taxon>Rhizophora</taxon>
    </lineage>
</organism>
<dbReference type="PANTHER" id="PTHR31190:SF499">
    <property type="entry name" value="ETHYLENE-RESPONSIVE TRANSCRIPTION FACTOR ERF105"/>
    <property type="match status" value="1"/>
</dbReference>
<dbReference type="Gene3D" id="3.30.730.10">
    <property type="entry name" value="AP2/ERF domain"/>
    <property type="match status" value="1"/>
</dbReference>
<dbReference type="CDD" id="cd00018">
    <property type="entry name" value="AP2"/>
    <property type="match status" value="1"/>
</dbReference>
<dbReference type="PANTHER" id="PTHR31190">
    <property type="entry name" value="DNA-BINDING DOMAIN"/>
    <property type="match status" value="1"/>
</dbReference>
<dbReference type="EMBL" id="GGEC01066963">
    <property type="protein sequence ID" value="MBX47447.1"/>
    <property type="molecule type" value="Transcribed_RNA"/>
</dbReference>
<accession>A0A2P2NY56</accession>
<evidence type="ECO:0000313" key="11">
    <source>
        <dbReference type="EMBL" id="MBX47447.1"/>
    </source>
</evidence>
<feature type="region of interest" description="Disordered" evidence="9">
    <location>
        <begin position="71"/>
        <end position="110"/>
    </location>
</feature>
<dbReference type="GO" id="GO:0003700">
    <property type="term" value="F:DNA-binding transcription factor activity"/>
    <property type="evidence" value="ECO:0007669"/>
    <property type="project" value="InterPro"/>
</dbReference>
<evidence type="ECO:0000256" key="8">
    <source>
        <dbReference type="ARBA" id="ARBA00024343"/>
    </source>
</evidence>
<keyword evidence="6" id="KW-0804">Transcription</keyword>
<keyword evidence="2" id="KW-0936">Ethylene signaling pathway</keyword>
<dbReference type="GO" id="GO:0009873">
    <property type="term" value="P:ethylene-activated signaling pathway"/>
    <property type="evidence" value="ECO:0007669"/>
    <property type="project" value="UniProtKB-KW"/>
</dbReference>
<dbReference type="InterPro" id="IPR001471">
    <property type="entry name" value="AP2/ERF_dom"/>
</dbReference>
<dbReference type="PROSITE" id="PS51032">
    <property type="entry name" value="AP2_ERF"/>
    <property type="match status" value="1"/>
</dbReference>
<keyword evidence="3" id="KW-0805">Transcription regulation</keyword>
<evidence type="ECO:0000256" key="1">
    <source>
        <dbReference type="ARBA" id="ARBA00004123"/>
    </source>
</evidence>
<keyword evidence="7" id="KW-0539">Nucleus</keyword>
<proteinExistence type="inferred from homology"/>
<dbReference type="SUPFAM" id="SSF54171">
    <property type="entry name" value="DNA-binding domain"/>
    <property type="match status" value="1"/>
</dbReference>
<dbReference type="SMART" id="SM00380">
    <property type="entry name" value="AP2"/>
    <property type="match status" value="1"/>
</dbReference>